<protein>
    <recommendedName>
        <fullName evidence="2">DUF4220 domain-containing protein</fullName>
    </recommendedName>
</protein>
<feature type="transmembrane region" description="Helical" evidence="1">
    <location>
        <begin position="78"/>
        <end position="96"/>
    </location>
</feature>
<reference evidence="3 4" key="1">
    <citation type="journal article" date="2016" name="DNA Res.">
        <title>The draft genome of MD-2 pineapple using hybrid error correction of long reads.</title>
        <authorList>
            <person name="Redwan R.M."/>
            <person name="Saidin A."/>
            <person name="Kumar S.V."/>
        </authorList>
    </citation>
    <scope>NUCLEOTIDE SEQUENCE [LARGE SCALE GENOMIC DNA]</scope>
    <source>
        <strain evidence="4">cv. MD2</strain>
        <tissue evidence="3">Leaf</tissue>
    </source>
</reference>
<dbReference type="InterPro" id="IPR025315">
    <property type="entry name" value="DUF4220"/>
</dbReference>
<dbReference type="EMBL" id="LSRQ01007620">
    <property type="protein sequence ID" value="OAY64801.1"/>
    <property type="molecule type" value="Genomic_DNA"/>
</dbReference>
<feature type="domain" description="DUF4220" evidence="2">
    <location>
        <begin position="22"/>
        <end position="308"/>
    </location>
</feature>
<keyword evidence="1" id="KW-0812">Transmembrane</keyword>
<dbReference type="Pfam" id="PF13968">
    <property type="entry name" value="DUF4220"/>
    <property type="match status" value="1"/>
</dbReference>
<keyword evidence="1" id="KW-0472">Membrane</keyword>
<feature type="transmembrane region" description="Helical" evidence="1">
    <location>
        <begin position="23"/>
        <end position="45"/>
    </location>
</feature>
<feature type="transmembrane region" description="Helical" evidence="1">
    <location>
        <begin position="232"/>
        <end position="252"/>
    </location>
</feature>
<feature type="transmembrane region" description="Helical" evidence="1">
    <location>
        <begin position="52"/>
        <end position="72"/>
    </location>
</feature>
<dbReference type="AlphaFoldDB" id="A0A199UJC0"/>
<dbReference type="PANTHER" id="PTHR31325">
    <property type="entry name" value="OS01G0798800 PROTEIN-RELATED"/>
    <property type="match status" value="1"/>
</dbReference>
<organism evidence="3 4">
    <name type="scientific">Ananas comosus</name>
    <name type="common">Pineapple</name>
    <name type="synonym">Ananas ananas</name>
    <dbReference type="NCBI Taxonomy" id="4615"/>
    <lineage>
        <taxon>Eukaryota</taxon>
        <taxon>Viridiplantae</taxon>
        <taxon>Streptophyta</taxon>
        <taxon>Embryophyta</taxon>
        <taxon>Tracheophyta</taxon>
        <taxon>Spermatophyta</taxon>
        <taxon>Magnoliopsida</taxon>
        <taxon>Liliopsida</taxon>
        <taxon>Poales</taxon>
        <taxon>Bromeliaceae</taxon>
        <taxon>Bromelioideae</taxon>
        <taxon>Ananas</taxon>
    </lineage>
</organism>
<dbReference type="Proteomes" id="UP000092600">
    <property type="component" value="Unassembled WGS sequence"/>
</dbReference>
<feature type="transmembrane region" description="Helical" evidence="1">
    <location>
        <begin position="264"/>
        <end position="285"/>
    </location>
</feature>
<evidence type="ECO:0000313" key="3">
    <source>
        <dbReference type="EMBL" id="OAY64801.1"/>
    </source>
</evidence>
<evidence type="ECO:0000313" key="4">
    <source>
        <dbReference type="Proteomes" id="UP000092600"/>
    </source>
</evidence>
<accession>A0A199UJC0</accession>
<evidence type="ECO:0000259" key="2">
    <source>
        <dbReference type="Pfam" id="PF13968"/>
    </source>
</evidence>
<proteinExistence type="predicted"/>
<sequence>MSHVSPKPNVSGGGGDSGGNSPVIFAFWAPFLLLHLGGPDTITAFSIEDNELWRCHLVGLLFELFAAATVFLCSLHRNPFVLASVFVFVVSVVKYSERTYSLYRGSADGLCKSMLPDPYTGINYAKMMEEYSAKKRAGLPVEIDVPKETTSAEPKIGQKLKRGDPVESNAFRLCQTFQCLFADLVLNFNECKASIYRLGTAEEAFELIEVELGFIYDIIYTKAAVVHSWLEYALRLIGSACIAAAFLALFFADKRGFTCLDAAITYALLAGAAVLDFAALVMLLCSDWARVSFADKWLFKECCARINNSRFGRRQQRLVEVSRMSLIRYCLDEPNKDGAGVRKWVASRRVRRLASSAGT</sequence>
<dbReference type="STRING" id="4615.A0A199UJC0"/>
<gene>
    <name evidence="3" type="ORF">ACMD2_17916</name>
</gene>
<evidence type="ECO:0000256" key="1">
    <source>
        <dbReference type="SAM" id="Phobius"/>
    </source>
</evidence>
<keyword evidence="1" id="KW-1133">Transmembrane helix</keyword>
<name>A0A199UJC0_ANACO</name>
<comment type="caution">
    <text evidence="3">The sequence shown here is derived from an EMBL/GenBank/DDBJ whole genome shotgun (WGS) entry which is preliminary data.</text>
</comment>